<evidence type="ECO:0000313" key="2">
    <source>
        <dbReference type="Proteomes" id="UP001501353"/>
    </source>
</evidence>
<dbReference type="RefSeq" id="WP_344761722.1">
    <property type="nucleotide sequence ID" value="NZ_BAAAZE010000004.1"/>
</dbReference>
<protein>
    <submittedName>
        <fullName evidence="1">Uncharacterized protein</fullName>
    </submittedName>
</protein>
<proteinExistence type="predicted"/>
<comment type="caution">
    <text evidence="1">The sequence shown here is derived from an EMBL/GenBank/DDBJ whole genome shotgun (WGS) entry which is preliminary data.</text>
</comment>
<gene>
    <name evidence="1" type="ORF">GCM10022212_05760</name>
</gene>
<dbReference type="EMBL" id="BAAAZE010000004">
    <property type="protein sequence ID" value="GAA4014266.1"/>
    <property type="molecule type" value="Genomic_DNA"/>
</dbReference>
<accession>A0ABP7SNV3</accession>
<organism evidence="1 2">
    <name type="scientific">Actimicrobium antarcticum</name>
    <dbReference type="NCBI Taxonomy" id="1051899"/>
    <lineage>
        <taxon>Bacteria</taxon>
        <taxon>Pseudomonadati</taxon>
        <taxon>Pseudomonadota</taxon>
        <taxon>Betaproteobacteria</taxon>
        <taxon>Burkholderiales</taxon>
        <taxon>Oxalobacteraceae</taxon>
        <taxon>Actimicrobium</taxon>
    </lineage>
</organism>
<sequence>MAFSLSQFTQDSNTQNEAQYKFQIDASKQMQSLTQQAADDALWRAAQNNAMAKVKGMSKLAEAANQLS</sequence>
<reference evidence="2" key="1">
    <citation type="journal article" date="2019" name="Int. J. Syst. Evol. Microbiol.">
        <title>The Global Catalogue of Microorganisms (GCM) 10K type strain sequencing project: providing services to taxonomists for standard genome sequencing and annotation.</title>
        <authorList>
            <consortium name="The Broad Institute Genomics Platform"/>
            <consortium name="The Broad Institute Genome Sequencing Center for Infectious Disease"/>
            <person name="Wu L."/>
            <person name="Ma J."/>
        </authorList>
    </citation>
    <scope>NUCLEOTIDE SEQUENCE [LARGE SCALE GENOMIC DNA]</scope>
    <source>
        <strain evidence="2">JCM 16673</strain>
    </source>
</reference>
<evidence type="ECO:0000313" key="1">
    <source>
        <dbReference type="EMBL" id="GAA4014266.1"/>
    </source>
</evidence>
<name>A0ABP7SNV3_9BURK</name>
<dbReference type="Proteomes" id="UP001501353">
    <property type="component" value="Unassembled WGS sequence"/>
</dbReference>
<keyword evidence="2" id="KW-1185">Reference proteome</keyword>